<comment type="caution">
    <text evidence="2">The sequence shown here is derived from an EMBL/GenBank/DDBJ whole genome shotgun (WGS) entry which is preliminary data.</text>
</comment>
<feature type="non-terminal residue" evidence="2">
    <location>
        <position position="63"/>
    </location>
</feature>
<protein>
    <submittedName>
        <fullName evidence="2">Uncharacterized protein</fullName>
    </submittedName>
</protein>
<gene>
    <name evidence="2" type="ORF">S12H4_56909</name>
</gene>
<sequence>MVVLQGKNSDGRYEDLITDDEGRLQVFDPAVAPAVGITSDDGNVGGTTVVDTTRTEPNDHWNG</sequence>
<dbReference type="AlphaFoldDB" id="X1VL56"/>
<accession>X1VL56</accession>
<feature type="compositionally biased region" description="Basic and acidic residues" evidence="1">
    <location>
        <begin position="53"/>
        <end position="63"/>
    </location>
</feature>
<evidence type="ECO:0000256" key="1">
    <source>
        <dbReference type="SAM" id="MobiDB-lite"/>
    </source>
</evidence>
<feature type="region of interest" description="Disordered" evidence="1">
    <location>
        <begin position="34"/>
        <end position="63"/>
    </location>
</feature>
<organism evidence="2">
    <name type="scientific">marine sediment metagenome</name>
    <dbReference type="NCBI Taxonomy" id="412755"/>
    <lineage>
        <taxon>unclassified sequences</taxon>
        <taxon>metagenomes</taxon>
        <taxon>ecological metagenomes</taxon>
    </lineage>
</organism>
<dbReference type="EMBL" id="BARW01036714">
    <property type="protein sequence ID" value="GAJ20007.1"/>
    <property type="molecule type" value="Genomic_DNA"/>
</dbReference>
<name>X1VL56_9ZZZZ</name>
<proteinExistence type="predicted"/>
<reference evidence="2" key="1">
    <citation type="journal article" date="2014" name="Front. Microbiol.">
        <title>High frequency of phylogenetically diverse reductive dehalogenase-homologous genes in deep subseafloor sedimentary metagenomes.</title>
        <authorList>
            <person name="Kawai M."/>
            <person name="Futagami T."/>
            <person name="Toyoda A."/>
            <person name="Takaki Y."/>
            <person name="Nishi S."/>
            <person name="Hori S."/>
            <person name="Arai W."/>
            <person name="Tsubouchi T."/>
            <person name="Morono Y."/>
            <person name="Uchiyama I."/>
            <person name="Ito T."/>
            <person name="Fujiyama A."/>
            <person name="Inagaki F."/>
            <person name="Takami H."/>
        </authorList>
    </citation>
    <scope>NUCLEOTIDE SEQUENCE</scope>
    <source>
        <strain evidence="2">Expedition CK06-06</strain>
    </source>
</reference>
<evidence type="ECO:0000313" key="2">
    <source>
        <dbReference type="EMBL" id="GAJ20007.1"/>
    </source>
</evidence>
<feature type="compositionally biased region" description="Low complexity" evidence="1">
    <location>
        <begin position="38"/>
        <end position="52"/>
    </location>
</feature>